<gene>
    <name evidence="1" type="ORF">OMM_05273</name>
</gene>
<reference evidence="2" key="1">
    <citation type="submission" date="2012-11" db="EMBL/GenBank/DDBJ databases">
        <authorList>
            <person name="Lucero-Rivera Y.E."/>
            <person name="Tovar-Ramirez D."/>
        </authorList>
    </citation>
    <scope>NUCLEOTIDE SEQUENCE [LARGE SCALE GENOMIC DNA]</scope>
    <source>
        <strain evidence="2">Araruama</strain>
    </source>
</reference>
<comment type="caution">
    <text evidence="1">The sequence shown here is derived from an EMBL/GenBank/DDBJ whole genome shotgun (WGS) entry which is preliminary data.</text>
</comment>
<sequence length="195" mass="21809">MNDPPSFEGSYHQSVEDAPRQFVNNFAQHIVKGPEDETSQNVTFHILNCSNPDLFEEMPVLSSNGSLTYKSKPDAFGEAILEIKITDDGPDDPPDVASGNTEQCTITVKPVNDPPSFTMGQFPDYISEDSGYRKVIQWAKDIYLGPVNEQDQTPGFVVNNDNPDLFQSSRISRRKVIWNMKQLPMNLGLQKLVSV</sequence>
<proteinExistence type="predicted"/>
<dbReference type="EMBL" id="ATBP01001516">
    <property type="protein sequence ID" value="ETR67185.1"/>
    <property type="molecule type" value="Genomic_DNA"/>
</dbReference>
<evidence type="ECO:0000313" key="2">
    <source>
        <dbReference type="Proteomes" id="UP000189670"/>
    </source>
</evidence>
<evidence type="ECO:0000313" key="1">
    <source>
        <dbReference type="EMBL" id="ETR67185.1"/>
    </source>
</evidence>
<protein>
    <recommendedName>
        <fullName evidence="3">Cadherin domain-containing protein</fullName>
    </recommendedName>
</protein>
<dbReference type="Proteomes" id="UP000189670">
    <property type="component" value="Unassembled WGS sequence"/>
</dbReference>
<organism evidence="1 2">
    <name type="scientific">Candidatus Magnetoglobus multicellularis str. Araruama</name>
    <dbReference type="NCBI Taxonomy" id="890399"/>
    <lineage>
        <taxon>Bacteria</taxon>
        <taxon>Pseudomonadati</taxon>
        <taxon>Thermodesulfobacteriota</taxon>
        <taxon>Desulfobacteria</taxon>
        <taxon>Desulfobacterales</taxon>
        <taxon>Desulfobacteraceae</taxon>
        <taxon>Candidatus Magnetoglobus</taxon>
    </lineage>
</organism>
<evidence type="ECO:0008006" key="3">
    <source>
        <dbReference type="Google" id="ProtNLM"/>
    </source>
</evidence>
<name>A0A1V1NXB6_9BACT</name>
<dbReference type="AlphaFoldDB" id="A0A1V1NXB6"/>
<accession>A0A1V1NXB6</accession>